<dbReference type="EMBL" id="HBKN01023155">
    <property type="protein sequence ID" value="CAE2305164.1"/>
    <property type="molecule type" value="Transcribed_RNA"/>
</dbReference>
<proteinExistence type="predicted"/>
<dbReference type="AlphaFoldDB" id="A0A7S4KTJ1"/>
<reference evidence="2" key="1">
    <citation type="submission" date="2021-01" db="EMBL/GenBank/DDBJ databases">
        <authorList>
            <person name="Corre E."/>
            <person name="Pelletier E."/>
            <person name="Niang G."/>
            <person name="Scheremetjew M."/>
            <person name="Finn R."/>
            <person name="Kale V."/>
            <person name="Holt S."/>
            <person name="Cochrane G."/>
            <person name="Meng A."/>
            <person name="Brown T."/>
            <person name="Cohen L."/>
        </authorList>
    </citation>
    <scope>NUCLEOTIDE SEQUENCE</scope>
    <source>
        <strain evidence="2">CCMP 2712</strain>
    </source>
</reference>
<evidence type="ECO:0000313" key="2">
    <source>
        <dbReference type="EMBL" id="CAE2305164.1"/>
    </source>
</evidence>
<sequence length="326" mass="37172">MPCRNSRTCPSQGRCFKQREQQGNALKKTRETRNPIQTSQDLSCAPTPLKVFTSDDLSDAQRHEEWPKCCRCLRFFSIHGQHLPKTLPCQHMACASCCNDPDFVHCVECASDVRSCIDNSYRKVFTTNTLVVEWMKVLQEQPAMVTTKVNGDRLMTCYFEEDMNSAATPMASQRDLCLDPFGISMVDGSQTCLDDCLAIRVSKKRISHVNYRGSVYFDEISTSQEHLGKVLDQSVEQLTRPTTHKEDTLVVSKEECRDRSERQQTRSPAFSSPSKSMTTRLTSPSGRPLIKNPLKRFENRGTILELGRATNRRFMKGLKIRLTSRR</sequence>
<feature type="compositionally biased region" description="Basic and acidic residues" evidence="1">
    <location>
        <begin position="243"/>
        <end position="264"/>
    </location>
</feature>
<feature type="region of interest" description="Disordered" evidence="1">
    <location>
        <begin position="241"/>
        <end position="290"/>
    </location>
</feature>
<protein>
    <recommendedName>
        <fullName evidence="3">RING-type domain-containing protein</fullName>
    </recommendedName>
</protein>
<evidence type="ECO:0000256" key="1">
    <source>
        <dbReference type="SAM" id="MobiDB-lite"/>
    </source>
</evidence>
<organism evidence="2">
    <name type="scientific">Guillardia theta</name>
    <name type="common">Cryptophyte</name>
    <name type="synonym">Cryptomonas phi</name>
    <dbReference type="NCBI Taxonomy" id="55529"/>
    <lineage>
        <taxon>Eukaryota</taxon>
        <taxon>Cryptophyceae</taxon>
        <taxon>Pyrenomonadales</taxon>
        <taxon>Geminigeraceae</taxon>
        <taxon>Guillardia</taxon>
    </lineage>
</organism>
<evidence type="ECO:0008006" key="3">
    <source>
        <dbReference type="Google" id="ProtNLM"/>
    </source>
</evidence>
<name>A0A7S4KTJ1_GUITH</name>
<accession>A0A7S4KTJ1</accession>
<feature type="compositionally biased region" description="Polar residues" evidence="1">
    <location>
        <begin position="265"/>
        <end position="285"/>
    </location>
</feature>
<gene>
    <name evidence="2" type="ORF">GTHE00462_LOCUS18183</name>
</gene>